<reference evidence="1 3" key="1">
    <citation type="journal article" date="2013" name="Curr. Biol.">
        <title>Shared signatures of parasitism and phylogenomics unite Cryptomycota and microsporidia.</title>
        <authorList>
            <person name="James T.Y."/>
            <person name="Pelin A."/>
            <person name="Bonen L."/>
            <person name="Ahrendt S."/>
            <person name="Sain D."/>
            <person name="Corradi N."/>
            <person name="Stajich J.E."/>
        </authorList>
    </citation>
    <scope>NUCLEOTIDE SEQUENCE [LARGE SCALE GENOMIC DNA]</scope>
    <source>
        <strain evidence="1">CSF55</strain>
        <strain evidence="1">CSF55</strain>
    </source>
</reference>
<dbReference type="Gene3D" id="2.130.10.10">
    <property type="entry name" value="YVTN repeat-like/Quinoprotein amine dehydrogenase"/>
    <property type="match status" value="1"/>
</dbReference>
<protein>
    <recommendedName>
        <fullName evidence="5">WD40 repeat-like protein</fullName>
    </recommendedName>
</protein>
<accession>A0A075ATL1</accession>
<dbReference type="EMBL" id="ML006121">
    <property type="protein sequence ID" value="RKP16952.1"/>
    <property type="molecule type" value="Genomic_DNA"/>
</dbReference>
<organism evidence="1 3">
    <name type="scientific">Rozella allomycis (strain CSF55)</name>
    <dbReference type="NCBI Taxonomy" id="988480"/>
    <lineage>
        <taxon>Eukaryota</taxon>
        <taxon>Fungi</taxon>
        <taxon>Fungi incertae sedis</taxon>
        <taxon>Cryptomycota</taxon>
        <taxon>Cryptomycota incertae sedis</taxon>
        <taxon>Rozella</taxon>
    </lineage>
</organism>
<evidence type="ECO:0000313" key="1">
    <source>
        <dbReference type="EMBL" id="EPZ31892.1"/>
    </source>
</evidence>
<reference evidence="2" key="3">
    <citation type="submission" date="2018-08" db="EMBL/GenBank/DDBJ databases">
        <title>Leveraging single-cell genomics to expand the Fungal Tree of Life.</title>
        <authorList>
            <consortium name="DOE Joint Genome Institute"/>
            <person name="Ahrendt S.R."/>
            <person name="Quandt C.A."/>
            <person name="Ciobanu D."/>
            <person name="Clum A."/>
            <person name="Salamov A."/>
            <person name="Andreopoulos B."/>
            <person name="Cheng J.-F."/>
            <person name="Woyke T."/>
            <person name="Pelin A."/>
            <person name="Henrissat B."/>
            <person name="Reynolds N."/>
            <person name="Benny G.L."/>
            <person name="Smith M.E."/>
            <person name="James T.Y."/>
            <person name="Grigoriev I.V."/>
        </authorList>
    </citation>
    <scope>NUCLEOTIDE SEQUENCE</scope>
    <source>
        <strain evidence="2">CSF55</strain>
    </source>
</reference>
<dbReference type="Proteomes" id="UP000281549">
    <property type="component" value="Unassembled WGS sequence"/>
</dbReference>
<dbReference type="SUPFAM" id="SSF50978">
    <property type="entry name" value="WD40 repeat-like"/>
    <property type="match status" value="1"/>
</dbReference>
<dbReference type="AlphaFoldDB" id="A0A075ATL1"/>
<dbReference type="HOGENOM" id="CLU_1469011_0_0_1"/>
<evidence type="ECO:0000313" key="3">
    <source>
        <dbReference type="Proteomes" id="UP000030755"/>
    </source>
</evidence>
<evidence type="ECO:0000313" key="2">
    <source>
        <dbReference type="EMBL" id="RKP16952.1"/>
    </source>
</evidence>
<dbReference type="InterPro" id="IPR015943">
    <property type="entry name" value="WD40/YVTN_repeat-like_dom_sf"/>
</dbReference>
<dbReference type="InterPro" id="IPR036322">
    <property type="entry name" value="WD40_repeat_dom_sf"/>
</dbReference>
<keyword evidence="3" id="KW-1185">Reference proteome</keyword>
<dbReference type="Proteomes" id="UP000030755">
    <property type="component" value="Unassembled WGS sequence"/>
</dbReference>
<reference evidence="4" key="2">
    <citation type="journal article" date="2018" name="Nat. Microbiol.">
        <title>Leveraging single-cell genomics to expand the fungal tree of life.</title>
        <authorList>
            <person name="Ahrendt S.R."/>
            <person name="Quandt C.A."/>
            <person name="Ciobanu D."/>
            <person name="Clum A."/>
            <person name="Salamov A."/>
            <person name="Andreopoulos B."/>
            <person name="Cheng J.F."/>
            <person name="Woyke T."/>
            <person name="Pelin A."/>
            <person name="Henrissat B."/>
            <person name="Reynolds N.K."/>
            <person name="Benny G.L."/>
            <person name="Smith M.E."/>
            <person name="James T.Y."/>
            <person name="Grigoriev I.V."/>
        </authorList>
    </citation>
    <scope>NUCLEOTIDE SEQUENCE [LARGE SCALE GENOMIC DNA]</scope>
    <source>
        <strain evidence="4">CSF55</strain>
    </source>
</reference>
<dbReference type="OrthoDB" id="5591786at2759"/>
<gene>
    <name evidence="1" type="ORF">O9G_003602</name>
    <name evidence="2" type="ORF">ROZALSC1DRAFT_31204</name>
</gene>
<evidence type="ECO:0008006" key="5">
    <source>
        <dbReference type="Google" id="ProtNLM"/>
    </source>
</evidence>
<evidence type="ECO:0000313" key="4">
    <source>
        <dbReference type="Proteomes" id="UP000281549"/>
    </source>
</evidence>
<sequence>MNVWEGTTYLHSRSSNPYNMNSICIYKNMLFKAFKDKIDIFQIEPFLFIHYRDYSSTEETFTDSEIHQIKLGNCDEFEYLVAVKDDGNVIVFLIESNFKAIRFNTGESTWGIATSKKYVAVSSNDFKIRIFDLITNETILLVGHCHNIPAIGKTKGKILHGHLIVMKLLKENSQLSSFGLLYLN</sequence>
<proteinExistence type="predicted"/>
<name>A0A075ATL1_ROZAC</name>
<dbReference type="EMBL" id="KE561207">
    <property type="protein sequence ID" value="EPZ31892.1"/>
    <property type="molecule type" value="Genomic_DNA"/>
</dbReference>